<keyword evidence="2" id="KW-1185">Reference proteome</keyword>
<organism evidence="1 2">
    <name type="scientific">Candidatus Bodocaedibacter vickermanii</name>
    <dbReference type="NCBI Taxonomy" id="2741701"/>
    <lineage>
        <taxon>Bacteria</taxon>
        <taxon>Pseudomonadati</taxon>
        <taxon>Pseudomonadota</taxon>
        <taxon>Alphaproteobacteria</taxon>
        <taxon>Holosporales</taxon>
        <taxon>Candidatus Paracaedibacteraceae</taxon>
        <taxon>Candidatus Bodocaedibacter</taxon>
    </lineage>
</organism>
<gene>
    <name evidence="1" type="ORF">CPBP_01089</name>
</gene>
<dbReference type="Gene3D" id="3.90.226.10">
    <property type="entry name" value="2-enoyl-CoA Hydratase, Chain A, domain 1"/>
    <property type="match status" value="1"/>
</dbReference>
<protein>
    <submittedName>
        <fullName evidence="1">Signal peptide peptidase SppA</fullName>
    </submittedName>
</protein>
<dbReference type="InterPro" id="IPR029045">
    <property type="entry name" value="ClpP/crotonase-like_dom_sf"/>
</dbReference>
<sequence>MKKKLVFVWVVLSVVTLITSIGYGVRVFLEPKLLSANTTYQLYIHLSSTVHDFPSANPLAFSLRFSPNVWEIDQGLRAAADESKISSTLIHLDNVRLTVSQAYTIGEAIHYFRSKGKKVICYSTSFDSKNGGVPAYVLASYCDVIQLQRFGSVSLHTLQYDGMLKETHAYKSVSIVRKNRNSTFELPEMPLIDMQAVNVGLVDAVVSELTQSEHAIVIQDYVRLLGKSHKDKGSIVAVIPILDGVNDDTLKAICSRFDIRAVVIYDGSKSGIDRSAEKIGDKPVVVCVPDQGADKQRGSLHDAIDSALQLAGLNKDTVRIEVIHPGSYVFYIMSDLSSFGKSIVSMLKRSVNYVVQMIYGGV</sequence>
<dbReference type="SUPFAM" id="SSF52096">
    <property type="entry name" value="ClpP/crotonase"/>
    <property type="match status" value="1"/>
</dbReference>
<dbReference type="RefSeq" id="WP_350331852.1">
    <property type="nucleotide sequence ID" value="NZ_CP054719.1"/>
</dbReference>
<dbReference type="EMBL" id="CP054719">
    <property type="protein sequence ID" value="QOL20300.1"/>
    <property type="molecule type" value="Genomic_DNA"/>
</dbReference>
<evidence type="ECO:0000313" key="2">
    <source>
        <dbReference type="Proteomes" id="UP000594001"/>
    </source>
</evidence>
<dbReference type="Proteomes" id="UP000594001">
    <property type="component" value="Chromosome"/>
</dbReference>
<dbReference type="AlphaFoldDB" id="A0A7L9RUK3"/>
<evidence type="ECO:0000313" key="1">
    <source>
        <dbReference type="EMBL" id="QOL20300.1"/>
    </source>
</evidence>
<reference evidence="1 2" key="1">
    <citation type="submission" date="2020-06" db="EMBL/GenBank/DDBJ databases">
        <title>The endosymbiont of the kinetoplastid Bodo saltans is a Paracaedibacter-like alpha-proteobacterium possessing a putative toxin-antitoxin system.</title>
        <authorList>
            <person name="Midha S."/>
            <person name="Rigden D.J."/>
            <person name="Siozios S."/>
            <person name="Hurst G.D.D."/>
            <person name="Jackson A.P."/>
        </authorList>
    </citation>
    <scope>NUCLEOTIDE SEQUENCE [LARGE SCALE GENOMIC DNA]</scope>
    <source>
        <strain evidence="1">Lake Konstanz</strain>
    </source>
</reference>
<name>A0A7L9RUK3_9PROT</name>
<proteinExistence type="predicted"/>
<accession>A0A7L9RUK3</accession>
<dbReference type="KEGG" id="pbal:CPBP_01089"/>